<sequence>MRIPEELLKACMEVAPAVLLAMLGGMVRMMQNPKAFSWCWFFGGLLMSAFVGILVFLLIADAEAISANFRAAVCGVSGYSSAQILGLLEKKVLRAVAERSK</sequence>
<dbReference type="RefSeq" id="WP_144685620.1">
    <property type="nucleotide sequence ID" value="NZ_VLLC01000021.1"/>
</dbReference>
<gene>
    <name evidence="2" type="ORF">LZ24_02521</name>
</gene>
<keyword evidence="3" id="KW-1185">Reference proteome</keyword>
<organism evidence="2 3">
    <name type="scientific">Desulfobotulus alkaliphilus</name>
    <dbReference type="NCBI Taxonomy" id="622671"/>
    <lineage>
        <taxon>Bacteria</taxon>
        <taxon>Pseudomonadati</taxon>
        <taxon>Thermodesulfobacteriota</taxon>
        <taxon>Desulfobacteria</taxon>
        <taxon>Desulfobacterales</taxon>
        <taxon>Desulfobacteraceae</taxon>
        <taxon>Desulfobotulus</taxon>
    </lineage>
</organism>
<evidence type="ECO:0000313" key="2">
    <source>
        <dbReference type="EMBL" id="TWI68548.1"/>
    </source>
</evidence>
<evidence type="ECO:0000313" key="3">
    <source>
        <dbReference type="Proteomes" id="UP000318307"/>
    </source>
</evidence>
<reference evidence="2 3" key="1">
    <citation type="submission" date="2019-07" db="EMBL/GenBank/DDBJ databases">
        <title>Genome sequencing of 100 strains of the haloalkaliphilic chemolithoautotrophic sulfur-oxidizing bacterium Thioalkalivibrio.</title>
        <authorList>
            <person name="Muyzer G."/>
        </authorList>
    </citation>
    <scope>NUCLEOTIDE SEQUENCE [LARGE SCALE GENOMIC DNA]</scope>
    <source>
        <strain evidence="2 3">ASO4-4</strain>
    </source>
</reference>
<keyword evidence="1" id="KW-0472">Membrane</keyword>
<proteinExistence type="predicted"/>
<protein>
    <submittedName>
        <fullName evidence="2">LydA family holin superfamily III</fullName>
    </submittedName>
</protein>
<accession>A0A562RHP2</accession>
<keyword evidence="1" id="KW-1133">Transmembrane helix</keyword>
<dbReference type="Proteomes" id="UP000318307">
    <property type="component" value="Unassembled WGS sequence"/>
</dbReference>
<evidence type="ECO:0000256" key="1">
    <source>
        <dbReference type="SAM" id="Phobius"/>
    </source>
</evidence>
<dbReference type="EMBL" id="VLLC01000021">
    <property type="protein sequence ID" value="TWI68548.1"/>
    <property type="molecule type" value="Genomic_DNA"/>
</dbReference>
<name>A0A562RHP2_9BACT</name>
<dbReference type="InterPro" id="IPR032126">
    <property type="entry name" value="LydA_holin"/>
</dbReference>
<feature type="transmembrane region" description="Helical" evidence="1">
    <location>
        <begin position="35"/>
        <end position="60"/>
    </location>
</feature>
<dbReference type="Pfam" id="PF16083">
    <property type="entry name" value="Phage_holin_3_3"/>
    <property type="match status" value="1"/>
</dbReference>
<dbReference type="AlphaFoldDB" id="A0A562RHP2"/>
<keyword evidence="1" id="KW-0812">Transmembrane</keyword>
<comment type="caution">
    <text evidence="2">The sequence shown here is derived from an EMBL/GenBank/DDBJ whole genome shotgun (WGS) entry which is preliminary data.</text>
</comment>
<dbReference type="OrthoDB" id="9834936at2"/>